<name>A0A835IFF6_9MAGN</name>
<dbReference type="OrthoDB" id="2159690at2759"/>
<organism evidence="2 3">
    <name type="scientific">Coptis chinensis</name>
    <dbReference type="NCBI Taxonomy" id="261450"/>
    <lineage>
        <taxon>Eukaryota</taxon>
        <taxon>Viridiplantae</taxon>
        <taxon>Streptophyta</taxon>
        <taxon>Embryophyta</taxon>
        <taxon>Tracheophyta</taxon>
        <taxon>Spermatophyta</taxon>
        <taxon>Magnoliopsida</taxon>
        <taxon>Ranunculales</taxon>
        <taxon>Ranunculaceae</taxon>
        <taxon>Coptidoideae</taxon>
        <taxon>Coptis</taxon>
    </lineage>
</organism>
<comment type="caution">
    <text evidence="2">The sequence shown here is derived from an EMBL/GenBank/DDBJ whole genome shotgun (WGS) entry which is preliminary data.</text>
</comment>
<evidence type="ECO:0000313" key="3">
    <source>
        <dbReference type="Proteomes" id="UP000631114"/>
    </source>
</evidence>
<keyword evidence="3" id="KW-1185">Reference proteome</keyword>
<accession>A0A835IFF6</accession>
<keyword evidence="1" id="KW-0812">Transmembrane</keyword>
<feature type="transmembrane region" description="Helical" evidence="1">
    <location>
        <begin position="12"/>
        <end position="34"/>
    </location>
</feature>
<protein>
    <submittedName>
        <fullName evidence="2">Uncharacterized protein</fullName>
    </submittedName>
</protein>
<keyword evidence="1" id="KW-0472">Membrane</keyword>
<dbReference type="EMBL" id="JADFTS010000003">
    <property type="protein sequence ID" value="KAF9615979.1"/>
    <property type="molecule type" value="Genomic_DNA"/>
</dbReference>
<evidence type="ECO:0000313" key="2">
    <source>
        <dbReference type="EMBL" id="KAF9615979.1"/>
    </source>
</evidence>
<proteinExistence type="predicted"/>
<reference evidence="2 3" key="1">
    <citation type="submission" date="2020-10" db="EMBL/GenBank/DDBJ databases">
        <title>The Coptis chinensis genome and diversification of protoberbering-type alkaloids.</title>
        <authorList>
            <person name="Wang B."/>
            <person name="Shu S."/>
            <person name="Song C."/>
            <person name="Liu Y."/>
        </authorList>
    </citation>
    <scope>NUCLEOTIDE SEQUENCE [LARGE SCALE GENOMIC DNA]</scope>
    <source>
        <strain evidence="2">HL-2020</strain>
        <tissue evidence="2">Leaf</tissue>
    </source>
</reference>
<dbReference type="AlphaFoldDB" id="A0A835IFF6"/>
<keyword evidence="1" id="KW-1133">Transmembrane helix</keyword>
<evidence type="ECO:0000256" key="1">
    <source>
        <dbReference type="SAM" id="Phobius"/>
    </source>
</evidence>
<gene>
    <name evidence="2" type="ORF">IFM89_027409</name>
</gene>
<dbReference type="Proteomes" id="UP000631114">
    <property type="component" value="Unassembled WGS sequence"/>
</dbReference>
<sequence length="87" mass="9709">MYERDKVRAVLGEALLVTAGIILYLGDMLAYILFNGDYLDFAYDSISVFSSRKDSQDAVFGAGEGLKDTNWVRPSICFLTLVLCFIL</sequence>